<keyword evidence="4" id="KW-1185">Reference proteome</keyword>
<protein>
    <submittedName>
        <fullName evidence="3">Uncharacterized protein</fullName>
    </submittedName>
</protein>
<feature type="compositionally biased region" description="Basic and acidic residues" evidence="2">
    <location>
        <begin position="511"/>
        <end position="520"/>
    </location>
</feature>
<dbReference type="AlphaFoldDB" id="A0AAW2AUM2"/>
<comment type="caution">
    <text evidence="3">The sequence shown here is derived from an EMBL/GenBank/DDBJ whole genome shotgun (WGS) entry which is preliminary data.</text>
</comment>
<evidence type="ECO:0000256" key="2">
    <source>
        <dbReference type="SAM" id="MobiDB-lite"/>
    </source>
</evidence>
<dbReference type="Proteomes" id="UP001479290">
    <property type="component" value="Unassembled WGS sequence"/>
</dbReference>
<dbReference type="EMBL" id="JAWDJR010000004">
    <property type="protein sequence ID" value="KAK9976616.1"/>
    <property type="molecule type" value="Genomic_DNA"/>
</dbReference>
<reference evidence="3 4" key="1">
    <citation type="submission" date="2024-05" db="EMBL/GenBank/DDBJ databases">
        <title>A high-quality chromosomal-level genome assembly of Topmouth culter (Culter alburnus).</title>
        <authorList>
            <person name="Zhao H."/>
        </authorList>
    </citation>
    <scope>NUCLEOTIDE SEQUENCE [LARGE SCALE GENOMIC DNA]</scope>
    <source>
        <strain evidence="3">CATC2023</strain>
        <tissue evidence="3">Muscle</tissue>
    </source>
</reference>
<proteinExistence type="predicted"/>
<evidence type="ECO:0000313" key="4">
    <source>
        <dbReference type="Proteomes" id="UP001479290"/>
    </source>
</evidence>
<evidence type="ECO:0000256" key="1">
    <source>
        <dbReference type="SAM" id="Coils"/>
    </source>
</evidence>
<feature type="region of interest" description="Disordered" evidence="2">
    <location>
        <begin position="494"/>
        <end position="520"/>
    </location>
</feature>
<gene>
    <name evidence="3" type="ORF">ABG768_021821</name>
</gene>
<feature type="coiled-coil region" evidence="1">
    <location>
        <begin position="437"/>
        <end position="464"/>
    </location>
</feature>
<accession>A0AAW2AUM2</accession>
<evidence type="ECO:0000313" key="3">
    <source>
        <dbReference type="EMBL" id="KAK9976616.1"/>
    </source>
</evidence>
<dbReference type="PANTHER" id="PTHR37162:SF11">
    <property type="match status" value="1"/>
</dbReference>
<feature type="non-terminal residue" evidence="3">
    <location>
        <position position="1"/>
    </location>
</feature>
<name>A0AAW2AUM2_CULAL</name>
<keyword evidence="1" id="KW-0175">Coiled coil</keyword>
<organism evidence="3 4">
    <name type="scientific">Culter alburnus</name>
    <name type="common">Topmouth culter</name>
    <dbReference type="NCBI Taxonomy" id="194366"/>
    <lineage>
        <taxon>Eukaryota</taxon>
        <taxon>Metazoa</taxon>
        <taxon>Chordata</taxon>
        <taxon>Craniata</taxon>
        <taxon>Vertebrata</taxon>
        <taxon>Euteleostomi</taxon>
        <taxon>Actinopterygii</taxon>
        <taxon>Neopterygii</taxon>
        <taxon>Teleostei</taxon>
        <taxon>Ostariophysi</taxon>
        <taxon>Cypriniformes</taxon>
        <taxon>Xenocyprididae</taxon>
        <taxon>Xenocypridinae</taxon>
        <taxon>Culter</taxon>
    </lineage>
</organism>
<dbReference type="PANTHER" id="PTHR37162">
    <property type="entry name" value="HAT FAMILY DIMERISATION DOMAINCONTAINING PROTEIN-RELATED"/>
    <property type="match status" value="1"/>
</dbReference>
<sequence length="520" mass="58674">FLGHSTAEDLLKHFKECVAKLNTRQLLSISMDGPNVNLKLADLLQTEHAELYGAHLVNVGSCGLHTLHNALKAGFTMWQMDKLLRALYYLFHNVPARRWIENVPVAERAVQVWPMVMMYVDAVKQKKLPNPSTASYDTIEAAQADPLMIAKLQFFLAISRTFSLFLTNYQTDEPVLPCELLKSLLRRFVKQEFLQDATSLRLTKIDVADEVNRVSYKNVDIGLGAESAIKALQSKPGSRGGELLVLTFRKECMQGLVKIVQKVQVKSPLKIPVVRAIGCLDPRSMHSDAEGSLTKIKTVVQTMLQDKNFLSLEARDERFSSFQPLKERLDVFLHSALSKSYPELYKFSQSLLLLSHGQATVERGFSINKEVETCNILEKSMEALRLICDKISVCGGVLKVPLTKELMASVACARSRYRSYLEDERKKKQSSTQDLKRKAVQEEIEDLKRKRTVLTEVCDSLQTDADKLAEQAEGKSGTLMAQLITKSNILRKRSKEKRNDLAQTEKLLGTKSEELRHMSA</sequence>